<dbReference type="EMBL" id="CP017174">
    <property type="protein sequence ID" value="QDE71504.1"/>
    <property type="molecule type" value="Genomic_DNA"/>
</dbReference>
<evidence type="ECO:0000313" key="2">
    <source>
        <dbReference type="EMBL" id="QDE71504.1"/>
    </source>
</evidence>
<sequence>MGVVEEPVHGGAGHEWVAKEGRPLFDGAVGGDDGAAALVALADHLVEVHRLVLSQAAQAEVIDDEQVGRGEAQEALVVAAFAACGAQLHEHFVGADVEGAEARAAGAVAEGLGQVGLADAGGADDEDVVVALQEGAGAQFQHLGLGDAGVEVEVEVLEGAGVLEGGTAHALGELLGVATFHLVAQQAVEEFGVGEVVVHGLLGAHLEGLEGAGQAQLLEYGNQLVSGTQFQTPGARRGGEAARPRCVRNAAEAGRTSPGRRVPGAAAASRGLGAEDS</sequence>
<name>A0AAE6G6K0_MYXXA</name>
<accession>A0AAE6G6K0</accession>
<feature type="region of interest" description="Disordered" evidence="1">
    <location>
        <begin position="229"/>
        <end position="277"/>
    </location>
</feature>
<proteinExistence type="predicted"/>
<protein>
    <submittedName>
        <fullName evidence="2">Uncharacterized protein</fullName>
    </submittedName>
</protein>
<organism evidence="2 3">
    <name type="scientific">Myxococcus xanthus</name>
    <dbReference type="NCBI Taxonomy" id="34"/>
    <lineage>
        <taxon>Bacteria</taxon>
        <taxon>Pseudomonadati</taxon>
        <taxon>Myxococcota</taxon>
        <taxon>Myxococcia</taxon>
        <taxon>Myxococcales</taxon>
        <taxon>Cystobacterineae</taxon>
        <taxon>Myxococcaceae</taxon>
        <taxon>Myxococcus</taxon>
    </lineage>
</organism>
<gene>
    <name evidence="2" type="ORF">BHS09_33465</name>
</gene>
<dbReference type="AlphaFoldDB" id="A0AAE6G6K0"/>
<reference evidence="2 3" key="1">
    <citation type="journal article" date="2019" name="Science">
        <title>Social genes are selection hotspots in kin groups of a soil microbe.</title>
        <authorList>
            <person name="Wielgoss S."/>
            <person name="Wolfensberger R."/>
            <person name="Sun L."/>
            <person name="Fiegna F."/>
            <person name="Velicer G.J."/>
        </authorList>
    </citation>
    <scope>NUCLEOTIDE SEQUENCE [LARGE SCALE GENOMIC DNA]</scope>
    <source>
        <strain evidence="2 3">MC3.5.9c15</strain>
    </source>
</reference>
<dbReference type="AntiFam" id="ANF00239">
    <property type="entry name" value="Shadow ORF (opposite y4bM)"/>
</dbReference>
<evidence type="ECO:0000313" key="3">
    <source>
        <dbReference type="Proteomes" id="UP000320179"/>
    </source>
</evidence>
<evidence type="ECO:0000256" key="1">
    <source>
        <dbReference type="SAM" id="MobiDB-lite"/>
    </source>
</evidence>
<dbReference type="Proteomes" id="UP000320179">
    <property type="component" value="Chromosome"/>
</dbReference>